<evidence type="ECO:0000313" key="4">
    <source>
        <dbReference type="EMBL" id="MDR0181980.1"/>
    </source>
</evidence>
<evidence type="ECO:0000256" key="2">
    <source>
        <dbReference type="PROSITE-ProRule" id="PRU00703"/>
    </source>
</evidence>
<gene>
    <name evidence="4" type="ORF">P8609_03215</name>
</gene>
<keyword evidence="1 2" id="KW-0129">CBS domain</keyword>
<dbReference type="PROSITE" id="PS51371">
    <property type="entry name" value="CBS"/>
    <property type="match status" value="2"/>
</dbReference>
<evidence type="ECO:0000259" key="3">
    <source>
        <dbReference type="PROSITE" id="PS51371"/>
    </source>
</evidence>
<dbReference type="PANTHER" id="PTHR43080:SF2">
    <property type="entry name" value="CBS DOMAIN-CONTAINING PROTEIN"/>
    <property type="match status" value="1"/>
</dbReference>
<dbReference type="SMART" id="SM00116">
    <property type="entry name" value="CBS"/>
    <property type="match status" value="2"/>
</dbReference>
<evidence type="ECO:0000256" key="1">
    <source>
        <dbReference type="ARBA" id="ARBA00023122"/>
    </source>
</evidence>
<comment type="caution">
    <text evidence="4">The sequence shown here is derived from an EMBL/GenBank/DDBJ whole genome shotgun (WGS) entry which is preliminary data.</text>
</comment>
<organism evidence="4 5">
    <name type="scientific">Lysobacter arvi</name>
    <dbReference type="NCBI Taxonomy" id="3038776"/>
    <lineage>
        <taxon>Bacteria</taxon>
        <taxon>Pseudomonadati</taxon>
        <taxon>Pseudomonadota</taxon>
        <taxon>Gammaproteobacteria</taxon>
        <taxon>Lysobacterales</taxon>
        <taxon>Lysobacteraceae</taxon>
        <taxon>Lysobacter</taxon>
    </lineage>
</organism>
<proteinExistence type="predicted"/>
<dbReference type="Pfam" id="PF00571">
    <property type="entry name" value="CBS"/>
    <property type="match status" value="2"/>
</dbReference>
<protein>
    <submittedName>
        <fullName evidence="4">CBS domain-containing protein</fullName>
    </submittedName>
</protein>
<accession>A0ABU1CA34</accession>
<name>A0ABU1CA34_9GAMM</name>
<dbReference type="Gene3D" id="3.10.580.10">
    <property type="entry name" value="CBS-domain"/>
    <property type="match status" value="1"/>
</dbReference>
<keyword evidence="5" id="KW-1185">Reference proteome</keyword>
<dbReference type="Proteomes" id="UP001233535">
    <property type="component" value="Unassembled WGS sequence"/>
</dbReference>
<sequence length="151" mass="16250">MRIGDICTSDVACISPRATVQEAAAAMQRCHVGALVVIVDPERRPIGVVTDRDIVLKVVARGVNAQAMSVANVMSTGVVTCKETHEIFDAIERMKESGIRRLPVTREDGRLVGVVAADDILRAVTSQLHGLSDAMLQEQVREMRIAAGMDA</sequence>
<reference evidence="4 5" key="1">
    <citation type="submission" date="2023-04" db="EMBL/GenBank/DDBJ databases">
        <title>Lysobacter sp. strain UC isolated from soil sample.</title>
        <authorList>
            <person name="Choksket S."/>
            <person name="Harshvardhan F."/>
            <person name="Rana R."/>
            <person name="Patil P.B."/>
            <person name="Korpole S."/>
        </authorList>
    </citation>
    <scope>NUCLEOTIDE SEQUENCE [LARGE SCALE GENOMIC DNA]</scope>
    <source>
        <strain evidence="4 5">UC</strain>
    </source>
</reference>
<feature type="domain" description="CBS" evidence="3">
    <location>
        <begin position="74"/>
        <end position="131"/>
    </location>
</feature>
<dbReference type="EMBL" id="JARUHG010000001">
    <property type="protein sequence ID" value="MDR0181980.1"/>
    <property type="molecule type" value="Genomic_DNA"/>
</dbReference>
<dbReference type="InterPro" id="IPR000644">
    <property type="entry name" value="CBS_dom"/>
</dbReference>
<dbReference type="CDD" id="cd17775">
    <property type="entry name" value="CBS_pair_bact_arch"/>
    <property type="match status" value="1"/>
</dbReference>
<dbReference type="RefSeq" id="WP_309261143.1">
    <property type="nucleotide sequence ID" value="NZ_JARUHG010000001.1"/>
</dbReference>
<dbReference type="InterPro" id="IPR051257">
    <property type="entry name" value="Diverse_CBS-Domain"/>
</dbReference>
<dbReference type="PANTHER" id="PTHR43080">
    <property type="entry name" value="CBS DOMAIN-CONTAINING PROTEIN CBSX3, MITOCHONDRIAL"/>
    <property type="match status" value="1"/>
</dbReference>
<feature type="domain" description="CBS" evidence="3">
    <location>
        <begin position="7"/>
        <end position="66"/>
    </location>
</feature>
<evidence type="ECO:0000313" key="5">
    <source>
        <dbReference type="Proteomes" id="UP001233535"/>
    </source>
</evidence>
<dbReference type="SUPFAM" id="SSF54631">
    <property type="entry name" value="CBS-domain pair"/>
    <property type="match status" value="1"/>
</dbReference>
<dbReference type="InterPro" id="IPR046342">
    <property type="entry name" value="CBS_dom_sf"/>
</dbReference>